<sequence length="101" mass="11325">MVELLLANRADLAITNSLGHNCLHHAAMMGNPTSTANSRVTRSSYWANSCSHCCSLAFSDLSNCRSVLHLSLPYCWLTTRDSFVLQLFAWFLAKYLFFCSV</sequence>
<reference evidence="1" key="1">
    <citation type="submission" date="2019-11" db="UniProtKB">
        <authorList>
            <consortium name="WormBaseParasite"/>
        </authorList>
    </citation>
    <scope>IDENTIFICATION</scope>
</reference>
<dbReference type="SUPFAM" id="SSF48403">
    <property type="entry name" value="Ankyrin repeat"/>
    <property type="match status" value="1"/>
</dbReference>
<organism evidence="1">
    <name type="scientific">Mesocestoides corti</name>
    <name type="common">Flatworm</name>
    <dbReference type="NCBI Taxonomy" id="53468"/>
    <lineage>
        <taxon>Eukaryota</taxon>
        <taxon>Metazoa</taxon>
        <taxon>Spiralia</taxon>
        <taxon>Lophotrochozoa</taxon>
        <taxon>Platyhelminthes</taxon>
        <taxon>Cestoda</taxon>
        <taxon>Eucestoda</taxon>
        <taxon>Cyclophyllidea</taxon>
        <taxon>Mesocestoididae</taxon>
        <taxon>Mesocestoides</taxon>
    </lineage>
</organism>
<accession>A0A5K3G412</accession>
<protein>
    <submittedName>
        <fullName evidence="1">ANK_REP_REGION domain-containing protein</fullName>
    </submittedName>
</protein>
<evidence type="ECO:0000313" key="1">
    <source>
        <dbReference type="WBParaSite" id="MCU_012879-RA"/>
    </source>
</evidence>
<dbReference type="InterPro" id="IPR036770">
    <property type="entry name" value="Ankyrin_rpt-contain_sf"/>
</dbReference>
<name>A0A5K3G412_MESCO</name>
<dbReference type="WBParaSite" id="MCU_012879-RA">
    <property type="protein sequence ID" value="MCU_012879-RA"/>
    <property type="gene ID" value="MCU_012879"/>
</dbReference>
<proteinExistence type="predicted"/>
<dbReference type="Gene3D" id="1.25.40.20">
    <property type="entry name" value="Ankyrin repeat-containing domain"/>
    <property type="match status" value="1"/>
</dbReference>
<dbReference type="AlphaFoldDB" id="A0A5K3G412"/>